<accession>A0AAC9Z9I2</accession>
<gene>
    <name evidence="1" type="ORF">PhaeoP63_02229</name>
</gene>
<dbReference type="RefSeq" id="WP_024097638.1">
    <property type="nucleotide sequence ID" value="NZ_CP010588.1"/>
</dbReference>
<protein>
    <submittedName>
        <fullName evidence="1">Uncharacterized protein</fullName>
    </submittedName>
</protein>
<proteinExistence type="predicted"/>
<dbReference type="AlphaFoldDB" id="A0AAC9Z9I2"/>
<dbReference type="GeneID" id="31846624"/>
<sequence length="62" mass="6571">MMNFSPLARIALRYVVGALLFGSDQIGAQLAADPDIVAVCALLIGALVEASYALAKRKGWHL</sequence>
<evidence type="ECO:0000313" key="2">
    <source>
        <dbReference type="Proteomes" id="UP000217545"/>
    </source>
</evidence>
<dbReference type="Proteomes" id="UP000217545">
    <property type="component" value="Chromosome"/>
</dbReference>
<organism evidence="1 2">
    <name type="scientific">Phaeobacter gallaeciensis</name>
    <dbReference type="NCBI Taxonomy" id="60890"/>
    <lineage>
        <taxon>Bacteria</taxon>
        <taxon>Pseudomonadati</taxon>
        <taxon>Pseudomonadota</taxon>
        <taxon>Alphaproteobacteria</taxon>
        <taxon>Rhodobacterales</taxon>
        <taxon>Roseobacteraceae</taxon>
        <taxon>Phaeobacter</taxon>
    </lineage>
</organism>
<name>A0AAC9Z9I2_9RHOB</name>
<dbReference type="EMBL" id="CP010784">
    <property type="protein sequence ID" value="ATF06295.1"/>
    <property type="molecule type" value="Genomic_DNA"/>
</dbReference>
<reference evidence="1 2" key="1">
    <citation type="journal article" date="2017" name="Front. Microbiol.">
        <title>Phaeobacter piscinae sp. nov., a species of the Roseobacter group and potential aquaculture probiont.</title>
        <authorList>
            <person name="Sonnenschein E.C."/>
            <person name="Phippen C.B.W."/>
            <person name="Nielsen K.F."/>
            <person name="Mateiu R.V."/>
            <person name="Melchiorsen J."/>
            <person name="Gram L."/>
            <person name="Overmann J."/>
            <person name="Freese H.M."/>
        </authorList>
    </citation>
    <scope>NUCLEOTIDE SEQUENCE [LARGE SCALE GENOMIC DNA]</scope>
    <source>
        <strain evidence="1 2">P63</strain>
    </source>
</reference>
<evidence type="ECO:0000313" key="1">
    <source>
        <dbReference type="EMBL" id="ATF06295.1"/>
    </source>
</evidence>